<evidence type="ECO:0000256" key="1">
    <source>
        <dbReference type="PIRSR" id="PIRSR640198-1"/>
    </source>
</evidence>
<dbReference type="SUPFAM" id="SSF140931">
    <property type="entry name" value="Fic-like"/>
    <property type="match status" value="1"/>
</dbReference>
<evidence type="ECO:0000313" key="5">
    <source>
        <dbReference type="Proteomes" id="UP000528734"/>
    </source>
</evidence>
<feature type="region of interest" description="Disordered" evidence="2">
    <location>
        <begin position="1"/>
        <end position="23"/>
    </location>
</feature>
<evidence type="ECO:0000256" key="2">
    <source>
        <dbReference type="SAM" id="MobiDB-lite"/>
    </source>
</evidence>
<dbReference type="EMBL" id="JAAVLW010000001">
    <property type="protein sequence ID" value="NOJ44716.1"/>
    <property type="molecule type" value="Genomic_DNA"/>
</dbReference>
<reference evidence="4 5" key="1">
    <citation type="submission" date="2020-03" db="EMBL/GenBank/DDBJ databases">
        <title>Bradyrhizobium diversity isolated from nodules of Muelleranthus trifoliolatus.</title>
        <authorList>
            <person name="Klepa M."/>
            <person name="Helene L."/>
            <person name="Hungria M."/>
        </authorList>
    </citation>
    <scope>NUCLEOTIDE SEQUENCE [LARGE SCALE GENOMIC DNA]</scope>
    <source>
        <strain evidence="4 5">WSM 1744</strain>
    </source>
</reference>
<protein>
    <submittedName>
        <fullName evidence="4">Mobile mystery protein B</fullName>
    </submittedName>
</protein>
<dbReference type="RefSeq" id="WP_171707661.1">
    <property type="nucleotide sequence ID" value="NZ_JAAVLW010000001.1"/>
</dbReference>
<dbReference type="InterPro" id="IPR040198">
    <property type="entry name" value="Fido_containing"/>
</dbReference>
<dbReference type="PANTHER" id="PTHR13504">
    <property type="entry name" value="FIDO DOMAIN-CONTAINING PROTEIN DDB_G0283145"/>
    <property type="match status" value="1"/>
</dbReference>
<feature type="active site" evidence="1">
    <location>
        <position position="132"/>
    </location>
</feature>
<dbReference type="InterPro" id="IPR036597">
    <property type="entry name" value="Fido-like_dom_sf"/>
</dbReference>
<dbReference type="NCBIfam" id="TIGR02613">
    <property type="entry name" value="mob_myst_B"/>
    <property type="match status" value="1"/>
</dbReference>
<comment type="caution">
    <text evidence="4">The sequence shown here is derived from an EMBL/GenBank/DDBJ whole genome shotgun (WGS) entry which is preliminary data.</text>
</comment>
<evidence type="ECO:0000313" key="4">
    <source>
        <dbReference type="EMBL" id="NOJ44716.1"/>
    </source>
</evidence>
<gene>
    <name evidence="4" type="ORF">HCN50_00285</name>
</gene>
<dbReference type="PROSITE" id="PS51459">
    <property type="entry name" value="FIDO"/>
    <property type="match status" value="1"/>
</dbReference>
<accession>A0A7Y4LZV3</accession>
<dbReference type="Proteomes" id="UP000528734">
    <property type="component" value="Unassembled WGS sequence"/>
</dbReference>
<dbReference type="AlphaFoldDB" id="A0A7Y4LZV3"/>
<name>A0A7Y4LZV3_9BRAD</name>
<dbReference type="PANTHER" id="PTHR13504:SF39">
    <property type="entry name" value="CELL FILAMENTATION PROTEIN"/>
    <property type="match status" value="1"/>
</dbReference>
<feature type="domain" description="Fido" evidence="3">
    <location>
        <begin position="58"/>
        <end position="196"/>
    </location>
</feature>
<keyword evidence="5" id="KW-1185">Reference proteome</keyword>
<dbReference type="Gene3D" id="1.10.3290.10">
    <property type="entry name" value="Fido-like domain"/>
    <property type="match status" value="1"/>
</dbReference>
<organism evidence="4 5">
    <name type="scientific">Bradyrhizobium archetypum</name>
    <dbReference type="NCBI Taxonomy" id="2721160"/>
    <lineage>
        <taxon>Bacteria</taxon>
        <taxon>Pseudomonadati</taxon>
        <taxon>Pseudomonadota</taxon>
        <taxon>Alphaproteobacteria</taxon>
        <taxon>Hyphomicrobiales</taxon>
        <taxon>Nitrobacteraceae</taxon>
        <taxon>Bradyrhizobium</taxon>
    </lineage>
</organism>
<sequence length="196" mass="22290">MTDTDLHAADDHATPLTPQEREDLMPTHITLRSELNELEQQNIATANLWAFGRRKVPTRESFLKSLHRRMFERVWRWAGKFRTTERNLGVAPHLIEVSLHQVLDDARYWVENNTYPPDELAVRFHHRLVSVHPFPNGNGRWSRLAADVLIVQLGGQRFTWGGADLQTAGAARATYIAALQAADNHDLGPLIAFARS</sequence>
<proteinExistence type="predicted"/>
<dbReference type="Pfam" id="PF02661">
    <property type="entry name" value="Fic"/>
    <property type="match status" value="1"/>
</dbReference>
<dbReference type="InterPro" id="IPR013436">
    <property type="entry name" value="Mobile_mystery_prot_B"/>
</dbReference>
<dbReference type="InterPro" id="IPR003812">
    <property type="entry name" value="Fido"/>
</dbReference>
<evidence type="ECO:0000259" key="3">
    <source>
        <dbReference type="PROSITE" id="PS51459"/>
    </source>
</evidence>